<accession>A0AAE0LI84</accession>
<dbReference type="EMBL" id="LGRX02001332">
    <property type="protein sequence ID" value="KAK3286321.1"/>
    <property type="molecule type" value="Genomic_DNA"/>
</dbReference>
<dbReference type="Pfam" id="PF17773">
    <property type="entry name" value="UPF0176_N"/>
    <property type="match status" value="1"/>
</dbReference>
<dbReference type="InterPro" id="IPR020936">
    <property type="entry name" value="TrhO"/>
</dbReference>
<evidence type="ECO:0000313" key="4">
    <source>
        <dbReference type="Proteomes" id="UP001190700"/>
    </source>
</evidence>
<dbReference type="InterPro" id="IPR022111">
    <property type="entry name" value="Rhodanese_C"/>
</dbReference>
<dbReference type="Gene3D" id="3.40.250.10">
    <property type="entry name" value="Rhodanese-like domain"/>
    <property type="match status" value="1"/>
</dbReference>
<dbReference type="PROSITE" id="PS50206">
    <property type="entry name" value="RHODANESE_3"/>
    <property type="match status" value="1"/>
</dbReference>
<protein>
    <recommendedName>
        <fullName evidence="2">Rhodanese domain-containing protein</fullName>
    </recommendedName>
</protein>
<feature type="compositionally biased region" description="Low complexity" evidence="1">
    <location>
        <begin position="376"/>
        <end position="390"/>
    </location>
</feature>
<dbReference type="Proteomes" id="UP001190700">
    <property type="component" value="Unassembled WGS sequence"/>
</dbReference>
<proteinExistence type="predicted"/>
<keyword evidence="4" id="KW-1185">Reference proteome</keyword>
<evidence type="ECO:0000313" key="3">
    <source>
        <dbReference type="EMBL" id="KAK3286321.1"/>
    </source>
</evidence>
<dbReference type="Gene3D" id="3.40.50.1820">
    <property type="entry name" value="alpha/beta hydrolase"/>
    <property type="match status" value="1"/>
</dbReference>
<dbReference type="AlphaFoldDB" id="A0AAE0LI84"/>
<dbReference type="PANTHER" id="PTHR43268">
    <property type="entry name" value="THIOSULFATE SULFURTRANSFERASE/RHODANESE-LIKE DOMAIN-CONTAINING PROTEIN 2"/>
    <property type="match status" value="1"/>
</dbReference>
<gene>
    <name evidence="3" type="ORF">CYMTET_6113</name>
</gene>
<dbReference type="SUPFAM" id="SSF52821">
    <property type="entry name" value="Rhodanese/Cell cycle control phosphatase"/>
    <property type="match status" value="1"/>
</dbReference>
<organism evidence="3 4">
    <name type="scientific">Cymbomonas tetramitiformis</name>
    <dbReference type="NCBI Taxonomy" id="36881"/>
    <lineage>
        <taxon>Eukaryota</taxon>
        <taxon>Viridiplantae</taxon>
        <taxon>Chlorophyta</taxon>
        <taxon>Pyramimonadophyceae</taxon>
        <taxon>Pyramimonadales</taxon>
        <taxon>Pyramimonadaceae</taxon>
        <taxon>Cymbomonas</taxon>
    </lineage>
</organism>
<feature type="domain" description="Rhodanese" evidence="2">
    <location>
        <begin position="205"/>
        <end position="305"/>
    </location>
</feature>
<comment type="caution">
    <text evidence="3">The sequence shown here is derived from an EMBL/GenBank/DDBJ whole genome shotgun (WGS) entry which is preliminary data.</text>
</comment>
<dbReference type="InterPro" id="IPR036873">
    <property type="entry name" value="Rhodanese-like_dom_sf"/>
</dbReference>
<dbReference type="Gene3D" id="3.30.70.100">
    <property type="match status" value="1"/>
</dbReference>
<name>A0AAE0LI84_9CHLO</name>
<sequence length="503" mass="53560">MGFGAGTVVEPGSNTNARTCVEDPFSHVMNWASAAALGFCGSSTSELEKLTPMVADVANANDECLLLYYKYSPLAEANAVDAVRSWYQKLCEGLDLRGRVRVAQDGVNVTIKGHAQAIQEHIEAVRMHPILGNGEAIDFKVAPAATSPDSVVTRETGMDKLSVKACKEVVSLGPRGGGTAASLDRTAAHASAEAFHKVLHEAKTSGSPTVLLDARNIYESRIGQFQVDGISTLAPPIRSFSDLPAWIDSNAATLRGKRVLMYCTGGVRCERASAYLRSKGEGFDDVVQLFGGIQRYMECYPEGGFFLGKNFVFDDRIAVGSENPTVVGTCAACTLPSDDYSARLRCRQCRMLLLLCQTCQSRPDCRDSFICELCKASGSSGESSSTSKASRTGDKGMGKADAQARGSGAASEQVACASVNGGGESSRLRILCFHGFRQNADNFRGRQAGLRRRLQDVAELVFLDAPHLLPMVYKAPHGAGNPDGSDAGVQAAATPRRSPHGTL</sequence>
<reference evidence="3 4" key="1">
    <citation type="journal article" date="2015" name="Genome Biol. Evol.">
        <title>Comparative Genomics of a Bacterivorous Green Alga Reveals Evolutionary Causalities and Consequences of Phago-Mixotrophic Mode of Nutrition.</title>
        <authorList>
            <person name="Burns J.A."/>
            <person name="Paasch A."/>
            <person name="Narechania A."/>
            <person name="Kim E."/>
        </authorList>
    </citation>
    <scope>NUCLEOTIDE SEQUENCE [LARGE SCALE GENOMIC DNA]</scope>
    <source>
        <strain evidence="3 4">PLY_AMNH</strain>
    </source>
</reference>
<evidence type="ECO:0000256" key="1">
    <source>
        <dbReference type="SAM" id="MobiDB-lite"/>
    </source>
</evidence>
<feature type="region of interest" description="Disordered" evidence="1">
    <location>
        <begin position="376"/>
        <end position="404"/>
    </location>
</feature>
<dbReference type="InterPro" id="IPR001763">
    <property type="entry name" value="Rhodanese-like_dom"/>
</dbReference>
<dbReference type="Pfam" id="PF12368">
    <property type="entry name" value="Rhodanese_C"/>
    <property type="match status" value="1"/>
</dbReference>
<evidence type="ECO:0000259" key="2">
    <source>
        <dbReference type="PROSITE" id="PS50206"/>
    </source>
</evidence>
<dbReference type="InterPro" id="IPR029058">
    <property type="entry name" value="AB_hydrolase_fold"/>
</dbReference>
<dbReference type="InterPro" id="IPR040503">
    <property type="entry name" value="TRHO_N"/>
</dbReference>
<dbReference type="PANTHER" id="PTHR43268:SF6">
    <property type="entry name" value="THIOSULFATE SULFURTRANSFERASE_RHODANESE-LIKE DOMAIN-CONTAINING PROTEIN 2"/>
    <property type="match status" value="1"/>
</dbReference>
<dbReference type="Pfam" id="PF03959">
    <property type="entry name" value="FSH1"/>
    <property type="match status" value="1"/>
</dbReference>
<feature type="region of interest" description="Disordered" evidence="1">
    <location>
        <begin position="479"/>
        <end position="503"/>
    </location>
</feature>
<dbReference type="InterPro" id="IPR005645">
    <property type="entry name" value="FSH-like_dom"/>
</dbReference>